<dbReference type="PROSITE" id="PS51891">
    <property type="entry name" value="CENP_V_GFA"/>
    <property type="match status" value="1"/>
</dbReference>
<dbReference type="SUPFAM" id="SSF51316">
    <property type="entry name" value="Mss4-like"/>
    <property type="match status" value="1"/>
</dbReference>
<dbReference type="Pfam" id="PF04828">
    <property type="entry name" value="GFA"/>
    <property type="match status" value="1"/>
</dbReference>
<keyword evidence="3" id="KW-0862">Zinc</keyword>
<dbReference type="Gene3D" id="3.90.1590.10">
    <property type="entry name" value="glutathione-dependent formaldehyde- activating enzyme (gfa)"/>
    <property type="match status" value="1"/>
</dbReference>
<accession>A0ABT6XHD0</accession>
<dbReference type="Proteomes" id="UP001321580">
    <property type="component" value="Unassembled WGS sequence"/>
</dbReference>
<keyword evidence="2" id="KW-0479">Metal-binding</keyword>
<evidence type="ECO:0000313" key="6">
    <source>
        <dbReference type="EMBL" id="MDI9239563.1"/>
    </source>
</evidence>
<comment type="caution">
    <text evidence="6">The sequence shown here is derived from an EMBL/GenBank/DDBJ whole genome shotgun (WGS) entry which is preliminary data.</text>
</comment>
<evidence type="ECO:0000256" key="3">
    <source>
        <dbReference type="ARBA" id="ARBA00022833"/>
    </source>
</evidence>
<sequence length="131" mass="14308">MTDRTASCSCGQLVVRTQGEPTRISICHCLECQKRSGSVFAAQARFAEADVIIEGASHEYARTGDEGTTARFHFCPTCACTVFYRMDAVAGMIAIPVGAFADPGFPPPRVSVYESRKHPWVHVPDGVEHFE</sequence>
<evidence type="ECO:0000256" key="4">
    <source>
        <dbReference type="ARBA" id="ARBA00023239"/>
    </source>
</evidence>
<dbReference type="EMBL" id="JASGBI010000001">
    <property type="protein sequence ID" value="MDI9239563.1"/>
    <property type="molecule type" value="Genomic_DNA"/>
</dbReference>
<dbReference type="RefSeq" id="WP_283212943.1">
    <property type="nucleotide sequence ID" value="NZ_JASGBI010000001.1"/>
</dbReference>
<dbReference type="InterPro" id="IPR006913">
    <property type="entry name" value="CENP-V/GFA"/>
</dbReference>
<evidence type="ECO:0000313" key="7">
    <source>
        <dbReference type="Proteomes" id="UP001321580"/>
    </source>
</evidence>
<protein>
    <submittedName>
        <fullName evidence="6">GFA family protein</fullName>
    </submittedName>
</protein>
<evidence type="ECO:0000259" key="5">
    <source>
        <dbReference type="PROSITE" id="PS51891"/>
    </source>
</evidence>
<feature type="domain" description="CENP-V/GFA" evidence="5">
    <location>
        <begin position="4"/>
        <end position="121"/>
    </location>
</feature>
<name>A0ABT6XHD0_9GAMM</name>
<evidence type="ECO:0000256" key="1">
    <source>
        <dbReference type="ARBA" id="ARBA00005495"/>
    </source>
</evidence>
<keyword evidence="4" id="KW-0456">Lyase</keyword>
<organism evidence="6 7">
    <name type="scientific">Lysobacter stagni</name>
    <dbReference type="NCBI Taxonomy" id="3045172"/>
    <lineage>
        <taxon>Bacteria</taxon>
        <taxon>Pseudomonadati</taxon>
        <taxon>Pseudomonadota</taxon>
        <taxon>Gammaproteobacteria</taxon>
        <taxon>Lysobacterales</taxon>
        <taxon>Lysobacteraceae</taxon>
        <taxon>Lysobacter</taxon>
    </lineage>
</organism>
<gene>
    <name evidence="6" type="ORF">QLQ15_11675</name>
</gene>
<evidence type="ECO:0000256" key="2">
    <source>
        <dbReference type="ARBA" id="ARBA00022723"/>
    </source>
</evidence>
<comment type="similarity">
    <text evidence="1">Belongs to the Gfa family.</text>
</comment>
<dbReference type="InterPro" id="IPR011057">
    <property type="entry name" value="Mss4-like_sf"/>
</dbReference>
<dbReference type="PANTHER" id="PTHR33337">
    <property type="entry name" value="GFA DOMAIN-CONTAINING PROTEIN"/>
    <property type="match status" value="1"/>
</dbReference>
<reference evidence="6 7" key="1">
    <citation type="submission" date="2023-05" db="EMBL/GenBank/DDBJ databases">
        <title>Lysobacter sp. strain LF1 Genome sequencing and assembly.</title>
        <authorList>
            <person name="Jung Y."/>
        </authorList>
    </citation>
    <scope>NUCLEOTIDE SEQUENCE [LARGE SCALE GENOMIC DNA]</scope>
    <source>
        <strain evidence="6 7">LF1</strain>
    </source>
</reference>
<keyword evidence="7" id="KW-1185">Reference proteome</keyword>
<proteinExistence type="inferred from homology"/>
<dbReference type="PANTHER" id="PTHR33337:SF40">
    <property type="entry name" value="CENP-V_GFA DOMAIN-CONTAINING PROTEIN-RELATED"/>
    <property type="match status" value="1"/>
</dbReference>